<keyword evidence="5" id="KW-0560">Oxidoreductase</keyword>
<dbReference type="OrthoDB" id="72788at2759"/>
<reference evidence="7 8" key="1">
    <citation type="submission" date="2020-12" db="EMBL/GenBank/DDBJ databases">
        <title>Effect of drift, selection, and recombination on the evolution of hybrid genomes in Candida yeast pathogens.</title>
        <authorList>
            <person name="Mixao V."/>
            <person name="Ksiezopolska E."/>
            <person name="Saus E."/>
            <person name="Boekhout T."/>
            <person name="Gacser A."/>
            <person name="Gabaldon T."/>
        </authorList>
    </citation>
    <scope>NUCLEOTIDE SEQUENCE [LARGE SCALE GENOMIC DNA]</scope>
    <source>
        <strain evidence="7 8">BP57</strain>
    </source>
</reference>
<evidence type="ECO:0000256" key="5">
    <source>
        <dbReference type="ARBA" id="ARBA00023002"/>
    </source>
</evidence>
<dbReference type="GO" id="GO:0003959">
    <property type="term" value="F:NADPH dehydrogenase activity"/>
    <property type="evidence" value="ECO:0007669"/>
    <property type="project" value="InterPro"/>
</dbReference>
<keyword evidence="2" id="KW-0285">Flavoprotein</keyword>
<feature type="domain" description="NADH:flavin oxidoreductase/NADH oxidase N-terminal" evidence="6">
    <location>
        <begin position="32"/>
        <end position="376"/>
    </location>
</feature>
<dbReference type="Pfam" id="PF00724">
    <property type="entry name" value="Oxidored_FMN"/>
    <property type="match status" value="1"/>
</dbReference>
<dbReference type="InterPro" id="IPR044152">
    <property type="entry name" value="YqjM-like"/>
</dbReference>
<keyword evidence="4" id="KW-0521">NADP</keyword>
<evidence type="ECO:0000313" key="8">
    <source>
        <dbReference type="Proteomes" id="UP000669133"/>
    </source>
</evidence>
<sequence>MTSNSTATYTSIDSKLDSKLDSGPSKSSRPALFYPLDVNNLHLANRLAVSSMCSYAAGPGNQIANLHLSRYKSFSNQHPGLIMIEGMCVHPKGKLDEKELGIWNDEQAEKLKQVIDEIHRDGCVCCVQLSHGGRKAIGDCENGNGFEDDGVEILAPSAIAYDNRSKVPKAMSRKDIDEVISSFSQAAKRAVDISKVDAVEISCCNGNLLHQFMSKATNLRQDEYGCQTIKSRCKLLLDIINQVRHQIGPQTPIFVKLSACDNIFKDESLDEFLEIADLIVATGQVSLIHVTSGKITPNSKPRYSLNPDPNVPGHIPLASVLKKHIDDECLVGCSGALDMNVTMLNKYVEEGLIDVAFIGQGFLEMPDLVNQFAAKLNYKIK</sequence>
<evidence type="ECO:0000256" key="4">
    <source>
        <dbReference type="ARBA" id="ARBA00022857"/>
    </source>
</evidence>
<evidence type="ECO:0000259" key="6">
    <source>
        <dbReference type="Pfam" id="PF00724"/>
    </source>
</evidence>
<dbReference type="SUPFAM" id="SSF51395">
    <property type="entry name" value="FMN-linked oxidoreductases"/>
    <property type="match status" value="1"/>
</dbReference>
<evidence type="ECO:0000313" key="7">
    <source>
        <dbReference type="EMBL" id="KAG5417522.1"/>
    </source>
</evidence>
<proteinExistence type="predicted"/>
<dbReference type="InterPro" id="IPR013785">
    <property type="entry name" value="Aldolase_TIM"/>
</dbReference>
<dbReference type="AlphaFoldDB" id="A0A8H7Z930"/>
<accession>A0A8H7Z930</accession>
<name>A0A8H7Z930_9ASCO</name>
<dbReference type="PANTHER" id="PTHR43303:SF4">
    <property type="entry name" value="NADPH DEHYDROGENASE C23G7.10C-RELATED"/>
    <property type="match status" value="1"/>
</dbReference>
<dbReference type="EMBL" id="JAEOAQ010000007">
    <property type="protein sequence ID" value="KAG5417522.1"/>
    <property type="molecule type" value="Genomic_DNA"/>
</dbReference>
<organism evidence="7 8">
    <name type="scientific">Candida metapsilosis</name>
    <dbReference type="NCBI Taxonomy" id="273372"/>
    <lineage>
        <taxon>Eukaryota</taxon>
        <taxon>Fungi</taxon>
        <taxon>Dikarya</taxon>
        <taxon>Ascomycota</taxon>
        <taxon>Saccharomycotina</taxon>
        <taxon>Pichiomycetes</taxon>
        <taxon>Debaryomycetaceae</taxon>
        <taxon>Candida/Lodderomyces clade</taxon>
        <taxon>Candida</taxon>
    </lineage>
</organism>
<keyword evidence="8" id="KW-1185">Reference proteome</keyword>
<dbReference type="RefSeq" id="XP_067546638.1">
    <property type="nucleotide sequence ID" value="XM_067694304.1"/>
</dbReference>
<keyword evidence="3" id="KW-0288">FMN</keyword>
<dbReference type="Proteomes" id="UP000669133">
    <property type="component" value="Unassembled WGS sequence"/>
</dbReference>
<evidence type="ECO:0000256" key="3">
    <source>
        <dbReference type="ARBA" id="ARBA00022643"/>
    </source>
</evidence>
<dbReference type="InterPro" id="IPR001155">
    <property type="entry name" value="OxRdtase_FMN_N"/>
</dbReference>
<dbReference type="PANTHER" id="PTHR43303">
    <property type="entry name" value="NADPH DEHYDROGENASE C23G7.10C-RELATED"/>
    <property type="match status" value="1"/>
</dbReference>
<dbReference type="GO" id="GO:0010181">
    <property type="term" value="F:FMN binding"/>
    <property type="evidence" value="ECO:0007669"/>
    <property type="project" value="InterPro"/>
</dbReference>
<dbReference type="GeneID" id="93653787"/>
<dbReference type="Gene3D" id="3.20.20.70">
    <property type="entry name" value="Aldolase class I"/>
    <property type="match status" value="1"/>
</dbReference>
<comment type="cofactor">
    <cofactor evidence="1">
        <name>FMN</name>
        <dbReference type="ChEBI" id="CHEBI:58210"/>
    </cofactor>
</comment>
<gene>
    <name evidence="7" type="ORF">I9W82_005158</name>
</gene>
<comment type="caution">
    <text evidence="7">The sequence shown here is derived from an EMBL/GenBank/DDBJ whole genome shotgun (WGS) entry which is preliminary data.</text>
</comment>
<protein>
    <recommendedName>
        <fullName evidence="6">NADH:flavin oxidoreductase/NADH oxidase N-terminal domain-containing protein</fullName>
    </recommendedName>
</protein>
<evidence type="ECO:0000256" key="2">
    <source>
        <dbReference type="ARBA" id="ARBA00022630"/>
    </source>
</evidence>
<dbReference type="GO" id="GO:0050661">
    <property type="term" value="F:NADP binding"/>
    <property type="evidence" value="ECO:0007669"/>
    <property type="project" value="InterPro"/>
</dbReference>
<evidence type="ECO:0000256" key="1">
    <source>
        <dbReference type="ARBA" id="ARBA00001917"/>
    </source>
</evidence>